<name>A0ABP7NZ32_9ACTN</name>
<dbReference type="Proteomes" id="UP001500034">
    <property type="component" value="Unassembled WGS sequence"/>
</dbReference>
<gene>
    <name evidence="1" type="ORF">GCM10022384_07600</name>
</gene>
<accession>A0ABP7NZ32</accession>
<proteinExistence type="predicted"/>
<comment type="caution">
    <text evidence="1">The sequence shown here is derived from an EMBL/GenBank/DDBJ whole genome shotgun (WGS) entry which is preliminary data.</text>
</comment>
<sequence>MNQPTAHTPYDHALHQINEVSDQTNRVTGVGEYGRPIDPVTTNAVLTARSNLAIASALLAVADALRAKPTEGQP</sequence>
<organism evidence="1 2">
    <name type="scientific">Streptomyces marokkonensis</name>
    <dbReference type="NCBI Taxonomy" id="324855"/>
    <lineage>
        <taxon>Bacteria</taxon>
        <taxon>Bacillati</taxon>
        <taxon>Actinomycetota</taxon>
        <taxon>Actinomycetes</taxon>
        <taxon>Kitasatosporales</taxon>
        <taxon>Streptomycetaceae</taxon>
        <taxon>Streptomyces</taxon>
    </lineage>
</organism>
<evidence type="ECO:0000313" key="1">
    <source>
        <dbReference type="EMBL" id="GAA3956972.1"/>
    </source>
</evidence>
<protein>
    <submittedName>
        <fullName evidence="1">Uncharacterized protein</fullName>
    </submittedName>
</protein>
<reference evidence="2" key="1">
    <citation type="journal article" date="2019" name="Int. J. Syst. Evol. Microbiol.">
        <title>The Global Catalogue of Microorganisms (GCM) 10K type strain sequencing project: providing services to taxonomists for standard genome sequencing and annotation.</title>
        <authorList>
            <consortium name="The Broad Institute Genomics Platform"/>
            <consortium name="The Broad Institute Genome Sequencing Center for Infectious Disease"/>
            <person name="Wu L."/>
            <person name="Ma J."/>
        </authorList>
    </citation>
    <scope>NUCLEOTIDE SEQUENCE [LARGE SCALE GENOMIC DNA]</scope>
    <source>
        <strain evidence="2">JCM 17027</strain>
    </source>
</reference>
<evidence type="ECO:0000313" key="2">
    <source>
        <dbReference type="Proteomes" id="UP001500034"/>
    </source>
</evidence>
<keyword evidence="2" id="KW-1185">Reference proteome</keyword>
<dbReference type="EMBL" id="BAABCQ010000009">
    <property type="protein sequence ID" value="GAA3956972.1"/>
    <property type="molecule type" value="Genomic_DNA"/>
</dbReference>
<dbReference type="RefSeq" id="WP_345589152.1">
    <property type="nucleotide sequence ID" value="NZ_BAABCQ010000009.1"/>
</dbReference>